<protein>
    <submittedName>
        <fullName evidence="4">NADH-ubiquinone oxidoreductase chain C</fullName>
        <ecNumber evidence="4">1.6.5.3</ecNumber>
    </submittedName>
</protein>
<dbReference type="SUPFAM" id="SSF143243">
    <property type="entry name" value="Nqo5-like"/>
    <property type="match status" value="1"/>
</dbReference>
<comment type="similarity">
    <text evidence="1">Belongs to the complex I 30 kDa subunit family.</text>
</comment>
<dbReference type="InterPro" id="IPR037232">
    <property type="entry name" value="NADH_quin_OxRdtase_su_C/D-like"/>
</dbReference>
<dbReference type="GO" id="GO:0008137">
    <property type="term" value="F:NADH dehydrogenase (ubiquinone) activity"/>
    <property type="evidence" value="ECO:0007669"/>
    <property type="project" value="InterPro"/>
</dbReference>
<dbReference type="GO" id="GO:0016491">
    <property type="term" value="F:oxidoreductase activity"/>
    <property type="evidence" value="ECO:0007669"/>
    <property type="project" value="UniProtKB-KW"/>
</dbReference>
<feature type="domain" description="NADH:ubiquinone oxidoreductase 30kDa subunit" evidence="3">
    <location>
        <begin position="113"/>
        <end position="226"/>
    </location>
</feature>
<keyword evidence="4" id="KW-0830">Ubiquinone</keyword>
<evidence type="ECO:0000256" key="1">
    <source>
        <dbReference type="ARBA" id="ARBA00007569"/>
    </source>
</evidence>
<dbReference type="PANTHER" id="PTHR10884">
    <property type="entry name" value="NADH DEHYDROGENASE UBIQUINONE IRON-SULFUR PROTEIN 3"/>
    <property type="match status" value="1"/>
</dbReference>
<sequence>MSIVEQTRIALLELFPDLAAADAEARAKAEAEAAEAAEALAPAEAEQEVTAAAATGEAETATPPPAEESAESAAPEAEAAAAPAAKEPVEEGPRQNGVAVGDYDRHGVHLDVLCDPQQVVTAAEILDQAGFFIEAITGVDWLKEDQMEVIYDYNRTDGRLCRVVVRTRIPRAEPELPSIANVYPGANWHEREAYDFFGIRFRGHPDLTRILLPEDADFYPLLKDFTP</sequence>
<dbReference type="Pfam" id="PF00329">
    <property type="entry name" value="Complex1_30kDa"/>
    <property type="match status" value="1"/>
</dbReference>
<dbReference type="AlphaFoldDB" id="A0A3B0V0U2"/>
<dbReference type="EC" id="1.6.5.3" evidence="4"/>
<feature type="region of interest" description="Disordered" evidence="2">
    <location>
        <begin position="33"/>
        <end position="100"/>
    </location>
</feature>
<proteinExistence type="inferred from homology"/>
<evidence type="ECO:0000256" key="2">
    <source>
        <dbReference type="SAM" id="MobiDB-lite"/>
    </source>
</evidence>
<reference evidence="4" key="1">
    <citation type="submission" date="2018-06" db="EMBL/GenBank/DDBJ databases">
        <authorList>
            <person name="Zhirakovskaya E."/>
        </authorList>
    </citation>
    <scope>NUCLEOTIDE SEQUENCE</scope>
</reference>
<name>A0A3B0V0U2_9ZZZZ</name>
<feature type="compositionally biased region" description="Low complexity" evidence="2">
    <location>
        <begin position="71"/>
        <end position="86"/>
    </location>
</feature>
<dbReference type="PANTHER" id="PTHR10884:SF14">
    <property type="entry name" value="NADH DEHYDROGENASE [UBIQUINONE] IRON-SULFUR PROTEIN 3, MITOCHONDRIAL"/>
    <property type="match status" value="1"/>
</dbReference>
<dbReference type="EMBL" id="UOEY01000006">
    <property type="protein sequence ID" value="VAW34510.1"/>
    <property type="molecule type" value="Genomic_DNA"/>
</dbReference>
<accession>A0A3B0V0U2</accession>
<feature type="compositionally biased region" description="Low complexity" evidence="2">
    <location>
        <begin position="34"/>
        <end position="61"/>
    </location>
</feature>
<dbReference type="Gene3D" id="3.30.460.80">
    <property type="entry name" value="NADH:ubiquinone oxidoreductase, 30kDa subunit"/>
    <property type="match status" value="1"/>
</dbReference>
<evidence type="ECO:0000259" key="3">
    <source>
        <dbReference type="Pfam" id="PF00329"/>
    </source>
</evidence>
<dbReference type="InterPro" id="IPR001268">
    <property type="entry name" value="NADH_UbQ_OxRdtase_30kDa_su"/>
</dbReference>
<organism evidence="4">
    <name type="scientific">hydrothermal vent metagenome</name>
    <dbReference type="NCBI Taxonomy" id="652676"/>
    <lineage>
        <taxon>unclassified sequences</taxon>
        <taxon>metagenomes</taxon>
        <taxon>ecological metagenomes</taxon>
    </lineage>
</organism>
<keyword evidence="4" id="KW-0560">Oxidoreductase</keyword>
<evidence type="ECO:0000313" key="4">
    <source>
        <dbReference type="EMBL" id="VAW34510.1"/>
    </source>
</evidence>
<gene>
    <name evidence="4" type="ORF">MNBD_DELTA04-1291</name>
</gene>